<sequence>MNERMWWFCTIGFFALCAFGFLFGALYQYDINKSVTLFITERRWLQITLIIISTILGFITMLNMLRIQTKERKVKPVMIAQVIGWTALIWTLLSINNGRNMLEPVLNVLFNR</sequence>
<keyword evidence="1" id="KW-1133">Transmembrane helix</keyword>
<feature type="transmembrane region" description="Helical" evidence="1">
    <location>
        <begin position="77"/>
        <end position="95"/>
    </location>
</feature>
<keyword evidence="1" id="KW-0472">Membrane</keyword>
<dbReference type="RefSeq" id="WP_307335335.1">
    <property type="nucleotide sequence ID" value="NZ_JAUSUQ010000002.1"/>
</dbReference>
<feature type="transmembrane region" description="Helical" evidence="1">
    <location>
        <begin position="44"/>
        <end position="65"/>
    </location>
</feature>
<evidence type="ECO:0000313" key="3">
    <source>
        <dbReference type="Proteomes" id="UP001232445"/>
    </source>
</evidence>
<feature type="transmembrane region" description="Helical" evidence="1">
    <location>
        <begin position="7"/>
        <end position="29"/>
    </location>
</feature>
<dbReference type="EMBL" id="JAUSUQ010000002">
    <property type="protein sequence ID" value="MDQ0337870.1"/>
    <property type="molecule type" value="Genomic_DNA"/>
</dbReference>
<protein>
    <submittedName>
        <fullName evidence="2">Uncharacterized membrane protein YidH (DUF202 family)</fullName>
    </submittedName>
</protein>
<keyword evidence="3" id="KW-1185">Reference proteome</keyword>
<dbReference type="Proteomes" id="UP001232445">
    <property type="component" value="Unassembled WGS sequence"/>
</dbReference>
<keyword evidence="1" id="KW-0812">Transmembrane</keyword>
<proteinExistence type="predicted"/>
<comment type="caution">
    <text evidence="2">The sequence shown here is derived from an EMBL/GenBank/DDBJ whole genome shotgun (WGS) entry which is preliminary data.</text>
</comment>
<accession>A0ABU0CN73</accession>
<evidence type="ECO:0000313" key="2">
    <source>
        <dbReference type="EMBL" id="MDQ0337870.1"/>
    </source>
</evidence>
<organism evidence="2 3">
    <name type="scientific">Caldalkalibacillus uzonensis</name>
    <dbReference type="NCBI Taxonomy" id="353224"/>
    <lineage>
        <taxon>Bacteria</taxon>
        <taxon>Bacillati</taxon>
        <taxon>Bacillota</taxon>
        <taxon>Bacilli</taxon>
        <taxon>Bacillales</taxon>
        <taxon>Bacillaceae</taxon>
        <taxon>Caldalkalibacillus</taxon>
    </lineage>
</organism>
<gene>
    <name evidence="2" type="ORF">J2S00_000653</name>
</gene>
<reference evidence="2 3" key="1">
    <citation type="submission" date="2023-07" db="EMBL/GenBank/DDBJ databases">
        <title>Genomic Encyclopedia of Type Strains, Phase IV (KMG-IV): sequencing the most valuable type-strain genomes for metagenomic binning, comparative biology and taxonomic classification.</title>
        <authorList>
            <person name="Goeker M."/>
        </authorList>
    </citation>
    <scope>NUCLEOTIDE SEQUENCE [LARGE SCALE GENOMIC DNA]</scope>
    <source>
        <strain evidence="2 3">DSM 17740</strain>
    </source>
</reference>
<name>A0ABU0CN73_9BACI</name>
<evidence type="ECO:0000256" key="1">
    <source>
        <dbReference type="SAM" id="Phobius"/>
    </source>
</evidence>